<feature type="compositionally biased region" description="Basic and acidic residues" evidence="4">
    <location>
        <begin position="44"/>
        <end position="53"/>
    </location>
</feature>
<keyword evidence="6" id="KW-0645">Protease</keyword>
<gene>
    <name evidence="6" type="ORF">J2S63_000889</name>
</gene>
<dbReference type="GO" id="GO:0006508">
    <property type="term" value="P:proteolysis"/>
    <property type="evidence" value="ECO:0007669"/>
    <property type="project" value="UniProtKB-KW"/>
</dbReference>
<dbReference type="GO" id="GO:0008233">
    <property type="term" value="F:peptidase activity"/>
    <property type="evidence" value="ECO:0007669"/>
    <property type="project" value="UniProtKB-KW"/>
</dbReference>
<name>A0ABU2BRT5_9ACTN</name>
<feature type="signal peptide" evidence="5">
    <location>
        <begin position="1"/>
        <end position="26"/>
    </location>
</feature>
<dbReference type="InterPro" id="IPR036852">
    <property type="entry name" value="Peptidase_S8/S53_dom_sf"/>
</dbReference>
<keyword evidence="5" id="KW-0732">Signal</keyword>
<evidence type="ECO:0000313" key="7">
    <source>
        <dbReference type="Proteomes" id="UP001183648"/>
    </source>
</evidence>
<dbReference type="InterPro" id="IPR023827">
    <property type="entry name" value="Peptidase_S8_Asp-AS"/>
</dbReference>
<organism evidence="6 7">
    <name type="scientific">Nocardioides marmoribigeumensis</name>
    <dbReference type="NCBI Taxonomy" id="433649"/>
    <lineage>
        <taxon>Bacteria</taxon>
        <taxon>Bacillati</taxon>
        <taxon>Actinomycetota</taxon>
        <taxon>Actinomycetes</taxon>
        <taxon>Propionibacteriales</taxon>
        <taxon>Nocardioidaceae</taxon>
        <taxon>Nocardioides</taxon>
    </lineage>
</organism>
<evidence type="ECO:0000256" key="5">
    <source>
        <dbReference type="SAM" id="SignalP"/>
    </source>
</evidence>
<dbReference type="Gene3D" id="3.40.50.200">
    <property type="entry name" value="Peptidase S8/S53 domain"/>
    <property type="match status" value="1"/>
</dbReference>
<reference evidence="6 7" key="1">
    <citation type="submission" date="2023-07" db="EMBL/GenBank/DDBJ databases">
        <title>Sequencing the genomes of 1000 actinobacteria strains.</title>
        <authorList>
            <person name="Klenk H.-P."/>
        </authorList>
    </citation>
    <scope>NUCLEOTIDE SEQUENCE [LARGE SCALE GENOMIC DNA]</scope>
    <source>
        <strain evidence="6 7">DSM 19426</strain>
    </source>
</reference>
<accession>A0ABU2BRT5</accession>
<keyword evidence="7" id="KW-1185">Reference proteome</keyword>
<keyword evidence="2" id="KW-0378">Hydrolase</keyword>
<evidence type="ECO:0000256" key="3">
    <source>
        <dbReference type="PROSITE-ProRule" id="PRU01240"/>
    </source>
</evidence>
<comment type="caution">
    <text evidence="6">The sequence shown here is derived from an EMBL/GenBank/DDBJ whole genome shotgun (WGS) entry which is preliminary data.</text>
</comment>
<feature type="region of interest" description="Disordered" evidence="4">
    <location>
        <begin position="24"/>
        <end position="53"/>
    </location>
</feature>
<feature type="chain" id="PRO_5046550356" evidence="5">
    <location>
        <begin position="27"/>
        <end position="242"/>
    </location>
</feature>
<evidence type="ECO:0000256" key="4">
    <source>
        <dbReference type="SAM" id="MobiDB-lite"/>
    </source>
</evidence>
<comment type="caution">
    <text evidence="3">Lacks conserved residue(s) required for the propagation of feature annotation.</text>
</comment>
<protein>
    <submittedName>
        <fullName evidence="6">Subtilisin family serine protease</fullName>
    </submittedName>
</protein>
<evidence type="ECO:0000313" key="6">
    <source>
        <dbReference type="EMBL" id="MDR7361336.1"/>
    </source>
</evidence>
<evidence type="ECO:0000256" key="1">
    <source>
        <dbReference type="ARBA" id="ARBA00011073"/>
    </source>
</evidence>
<dbReference type="Proteomes" id="UP001183648">
    <property type="component" value="Unassembled WGS sequence"/>
</dbReference>
<proteinExistence type="inferred from homology"/>
<dbReference type="SUPFAM" id="SSF52743">
    <property type="entry name" value="Subtilisin-like"/>
    <property type="match status" value="1"/>
</dbReference>
<dbReference type="EMBL" id="JAVDYG010000001">
    <property type="protein sequence ID" value="MDR7361336.1"/>
    <property type="molecule type" value="Genomic_DNA"/>
</dbReference>
<comment type="similarity">
    <text evidence="1 3">Belongs to the peptidase S8 family.</text>
</comment>
<evidence type="ECO:0000256" key="2">
    <source>
        <dbReference type="ARBA" id="ARBA00022801"/>
    </source>
</evidence>
<dbReference type="PROSITE" id="PS00136">
    <property type="entry name" value="SUBTILASE_ASP"/>
    <property type="match status" value="1"/>
</dbReference>
<sequence>MTRTRTTLVAALVAAAVLGGTGVSQAGTAVDPVPQRTHAGATTGDKHAAARPEGGRAAAFDDVTRLARVTGRVEVTITLADAPTQAPDADVRRHLTSQARAGRAAVLEALGGPGSTHSVPGAPVMSAVVDARDVAALRREPAVLSVSRTRTFTQAGTSTFGITNGVQLPRWWHQKRMGLDWSYANGYNGYGQKIVVIDSGVDYTHPWLKGHVVDGACFSQDGCGNGYTYRYGLAAGKNCTYS</sequence>
<dbReference type="PROSITE" id="PS51892">
    <property type="entry name" value="SUBTILASE"/>
    <property type="match status" value="1"/>
</dbReference>
<dbReference type="RefSeq" id="WP_310299153.1">
    <property type="nucleotide sequence ID" value="NZ_BAAAPS010000014.1"/>
</dbReference>